<feature type="domain" description="Isochorismatase-like" evidence="3">
    <location>
        <begin position="14"/>
        <end position="153"/>
    </location>
</feature>
<dbReference type="Gene3D" id="3.40.50.850">
    <property type="entry name" value="Isochorismatase-like"/>
    <property type="match status" value="1"/>
</dbReference>
<evidence type="ECO:0000256" key="2">
    <source>
        <dbReference type="ARBA" id="ARBA00022801"/>
    </source>
</evidence>
<keyword evidence="2" id="KW-0378">Hydrolase</keyword>
<dbReference type="OrthoDB" id="167809at2759"/>
<reference evidence="4 5" key="1">
    <citation type="journal article" date="2012" name="New Phytol.">
        <title>Insight into trade-off between wood decay and parasitism from the genome of a fungal forest pathogen.</title>
        <authorList>
            <person name="Olson A."/>
            <person name="Aerts A."/>
            <person name="Asiegbu F."/>
            <person name="Belbahri L."/>
            <person name="Bouzid O."/>
            <person name="Broberg A."/>
            <person name="Canback B."/>
            <person name="Coutinho P.M."/>
            <person name="Cullen D."/>
            <person name="Dalman K."/>
            <person name="Deflorio G."/>
            <person name="van Diepen L.T."/>
            <person name="Dunand C."/>
            <person name="Duplessis S."/>
            <person name="Durling M."/>
            <person name="Gonthier P."/>
            <person name="Grimwood J."/>
            <person name="Fossdal C.G."/>
            <person name="Hansson D."/>
            <person name="Henrissat B."/>
            <person name="Hietala A."/>
            <person name="Himmelstrand K."/>
            <person name="Hoffmeister D."/>
            <person name="Hogberg N."/>
            <person name="James T.Y."/>
            <person name="Karlsson M."/>
            <person name="Kohler A."/>
            <person name="Kues U."/>
            <person name="Lee Y.H."/>
            <person name="Lin Y.C."/>
            <person name="Lind M."/>
            <person name="Lindquist E."/>
            <person name="Lombard V."/>
            <person name="Lucas S."/>
            <person name="Lunden K."/>
            <person name="Morin E."/>
            <person name="Murat C."/>
            <person name="Park J."/>
            <person name="Raffaello T."/>
            <person name="Rouze P."/>
            <person name="Salamov A."/>
            <person name="Schmutz J."/>
            <person name="Solheim H."/>
            <person name="Stahlberg J."/>
            <person name="Velez H."/>
            <person name="de Vries R.P."/>
            <person name="Wiebenga A."/>
            <person name="Woodward S."/>
            <person name="Yakovlev I."/>
            <person name="Garbelotto M."/>
            <person name="Martin F."/>
            <person name="Grigoriev I.V."/>
            <person name="Stenlid J."/>
        </authorList>
    </citation>
    <scope>NUCLEOTIDE SEQUENCE [LARGE SCALE GENOMIC DNA]</scope>
    <source>
        <strain evidence="4 5">TC 32-1</strain>
    </source>
</reference>
<dbReference type="STRING" id="747525.W4KBZ6"/>
<dbReference type="Proteomes" id="UP000030671">
    <property type="component" value="Unassembled WGS sequence"/>
</dbReference>
<evidence type="ECO:0000313" key="5">
    <source>
        <dbReference type="Proteomes" id="UP000030671"/>
    </source>
</evidence>
<dbReference type="EMBL" id="KI925457">
    <property type="protein sequence ID" value="ETW82601.1"/>
    <property type="molecule type" value="Genomic_DNA"/>
</dbReference>
<evidence type="ECO:0000256" key="1">
    <source>
        <dbReference type="ARBA" id="ARBA00006336"/>
    </source>
</evidence>
<dbReference type="PANTHER" id="PTHR43540:SF1">
    <property type="entry name" value="ISOCHORISMATASE HYDROLASE"/>
    <property type="match status" value="1"/>
</dbReference>
<dbReference type="Pfam" id="PF00857">
    <property type="entry name" value="Isochorismatase"/>
    <property type="match status" value="1"/>
</dbReference>
<sequence length="193" mass="20487">MSPALDPAHKTRRVLLIVDAQLGLLSDPPKGVPAAPAVKSNILRILTAARAASHPPLIVHVRNCGDAGEPDAPHTPGWELVYAPLPHEPVIDKLKNNAFAGTRLCTLVPDDAEIVVVGLQSDFCIRATCSAALGRGNEVLLIRGAHATYDRQEVWAGGGVTQASMVEREIEAELEEAGVVLLDMTDVPDVFAD</sequence>
<dbReference type="RefSeq" id="XP_009544951.1">
    <property type="nucleotide sequence ID" value="XM_009546656.1"/>
</dbReference>
<dbReference type="GO" id="GO:0016787">
    <property type="term" value="F:hydrolase activity"/>
    <property type="evidence" value="ECO:0007669"/>
    <property type="project" value="UniProtKB-KW"/>
</dbReference>
<accession>W4KBZ6</accession>
<evidence type="ECO:0000259" key="3">
    <source>
        <dbReference type="Pfam" id="PF00857"/>
    </source>
</evidence>
<comment type="similarity">
    <text evidence="1">Belongs to the isochorismatase family.</text>
</comment>
<gene>
    <name evidence="4" type="ORF">HETIRDRAFT_408829</name>
</gene>
<dbReference type="AlphaFoldDB" id="W4KBZ6"/>
<dbReference type="InterPro" id="IPR050272">
    <property type="entry name" value="Isochorismatase-like_hydrls"/>
</dbReference>
<dbReference type="InterPro" id="IPR036380">
    <property type="entry name" value="Isochorismatase-like_sf"/>
</dbReference>
<protein>
    <recommendedName>
        <fullName evidence="3">Isochorismatase-like domain-containing protein</fullName>
    </recommendedName>
</protein>
<keyword evidence="5" id="KW-1185">Reference proteome</keyword>
<dbReference type="InterPro" id="IPR000868">
    <property type="entry name" value="Isochorismatase-like_dom"/>
</dbReference>
<dbReference type="GeneID" id="20672729"/>
<dbReference type="KEGG" id="hir:HETIRDRAFT_408829"/>
<proteinExistence type="inferred from homology"/>
<dbReference type="HOGENOM" id="CLU_068979_11_0_1"/>
<dbReference type="eggNOG" id="ENOG502SENS">
    <property type="taxonomic scope" value="Eukaryota"/>
</dbReference>
<dbReference type="PANTHER" id="PTHR43540">
    <property type="entry name" value="PEROXYUREIDOACRYLATE/UREIDOACRYLATE AMIDOHYDROLASE-RELATED"/>
    <property type="match status" value="1"/>
</dbReference>
<organism evidence="4 5">
    <name type="scientific">Heterobasidion irregulare (strain TC 32-1)</name>
    <dbReference type="NCBI Taxonomy" id="747525"/>
    <lineage>
        <taxon>Eukaryota</taxon>
        <taxon>Fungi</taxon>
        <taxon>Dikarya</taxon>
        <taxon>Basidiomycota</taxon>
        <taxon>Agaricomycotina</taxon>
        <taxon>Agaricomycetes</taxon>
        <taxon>Russulales</taxon>
        <taxon>Bondarzewiaceae</taxon>
        <taxon>Heterobasidion</taxon>
        <taxon>Heterobasidion annosum species complex</taxon>
    </lineage>
</organism>
<dbReference type="SUPFAM" id="SSF52499">
    <property type="entry name" value="Isochorismatase-like hydrolases"/>
    <property type="match status" value="1"/>
</dbReference>
<name>W4KBZ6_HETIT</name>
<evidence type="ECO:0000313" key="4">
    <source>
        <dbReference type="EMBL" id="ETW82601.1"/>
    </source>
</evidence>
<dbReference type="InParanoid" id="W4KBZ6"/>